<dbReference type="EMBL" id="BFCD01000001">
    <property type="protein sequence ID" value="GBG35411.1"/>
    <property type="molecule type" value="Genomic_DNA"/>
</dbReference>
<evidence type="ECO:0000313" key="1">
    <source>
        <dbReference type="EMBL" id="GBG35411.1"/>
    </source>
</evidence>
<proteinExistence type="predicted"/>
<comment type="caution">
    <text evidence="1">The sequence shown here is derived from an EMBL/GenBank/DDBJ whole genome shotgun (WGS) entry which is preliminary data.</text>
</comment>
<sequence>MSMYRCDTYVNRAKDLMEQISKWEYVLMNNPSVISKKKNVYTSKNKDIIQKDQVCKPNKNTSIFYKPETDLSLANLPLSDMIDHVTPLKKNISERRHDYTDSYGNLKKGIKINDALKNIWRDVVNFSFTTSNDITKDTVTNRLVNIWKDILKEVVDCSSFSNITEKRQSSVLVLLQVIEKIIDTNMQHSHHFIKDAVLCRLIRGAIHCLYKKYNTVPLSTEMQYIPFCNEITASKTLEKVPSPGTISDDYLMEARVKGVYGYGDFYPQCEKDHTIALRDICSDYFLKLLFEFILSPHIHSTWRESYFIPFTSSVLKLIRNHEPFILALSKRRRQDPEHQTLDEQMVDEQLTDLLCEKYFNNNATFMLEYSGCHPFIFLPTATDFWSFCKNGQPIYDIKNIIVNARPSSFPPVCGGPAGISQGKQLAWERFCQRQGICDHSCNCDTCTKRKKLVDRVRQRFGYITGEMQLTDVTKWHQGSILMINFYAFTGLLAHHDYASYTDDKVDFFKNLILAIEKSHYMKNNQRLFTGGGGESDTSNSLHVITFGIDTEFRYKLKSPQKKPIFITASLDNDILEGDNISKIQLVALRERKASELNCWF</sequence>
<organism evidence="1">
    <name type="scientific">Marsupenaeus japonicus endogenous nimavirus</name>
    <dbReference type="NCBI Taxonomy" id="2133793"/>
    <lineage>
        <taxon>Viruses</taxon>
        <taxon>Viruses incertae sedis</taxon>
        <taxon>Naldaviricetes</taxon>
        <taxon>Nimaviridae</taxon>
    </lineage>
</organism>
<accession>A0A401IP88</accession>
<reference evidence="1" key="1">
    <citation type="journal article" date="2018" name="J. Virol.">
        <title>Crustacean Genome Exploration Reveals the Evolutionary Origin of White Spot Syndrome Virus.</title>
        <authorList>
            <person name="Kawato S."/>
            <person name="Shitara A."/>
            <person name="Wang Y."/>
            <person name="Nozaki R."/>
            <person name="Kondo H."/>
            <person name="Hirono I."/>
        </authorList>
    </citation>
    <scope>NUCLEOTIDE SEQUENCE</scope>
</reference>
<protein>
    <submittedName>
        <fullName evidence="1">Wsv427-like protein</fullName>
    </submittedName>
</protein>
<name>A0A401IP88_9VIRU</name>